<dbReference type="EMBL" id="HBUF01431905">
    <property type="protein sequence ID" value="CAG6742064.1"/>
    <property type="molecule type" value="Transcribed_RNA"/>
</dbReference>
<reference evidence="1" key="1">
    <citation type="submission" date="2021-05" db="EMBL/GenBank/DDBJ databases">
        <authorList>
            <person name="Alioto T."/>
            <person name="Alioto T."/>
            <person name="Gomez Garrido J."/>
        </authorList>
    </citation>
    <scope>NUCLEOTIDE SEQUENCE</scope>
</reference>
<organism evidence="1">
    <name type="scientific">Cacopsylla melanoneura</name>
    <dbReference type="NCBI Taxonomy" id="428564"/>
    <lineage>
        <taxon>Eukaryota</taxon>
        <taxon>Metazoa</taxon>
        <taxon>Ecdysozoa</taxon>
        <taxon>Arthropoda</taxon>
        <taxon>Hexapoda</taxon>
        <taxon>Insecta</taxon>
        <taxon>Pterygota</taxon>
        <taxon>Neoptera</taxon>
        <taxon>Paraneoptera</taxon>
        <taxon>Hemiptera</taxon>
        <taxon>Sternorrhyncha</taxon>
        <taxon>Psylloidea</taxon>
        <taxon>Psyllidae</taxon>
        <taxon>Psyllinae</taxon>
        <taxon>Cacopsylla</taxon>
    </lineage>
</organism>
<evidence type="ECO:0000313" key="1">
    <source>
        <dbReference type="EMBL" id="CAG6742064.1"/>
    </source>
</evidence>
<accession>A0A8D9E7B8</accession>
<protein>
    <submittedName>
        <fullName evidence="1">Uncharacterized protein</fullName>
    </submittedName>
</protein>
<name>A0A8D9E7B8_9HEMI</name>
<sequence length="156" mass="18587">MNAIKCKLLEIKDQTIIIDEEYEAEKESWHKVREAMGAEIEQLKIDLQDKQIILQEHETNWVKLLESDPDEMKTHLTHMNTKLVNILNEKCQLTRKVNILLETKSFAQTKIDTLEDQVTKLKADIVRMGAHHEKVKVEFRRVHRIFFFFRRTFLKG</sequence>
<proteinExistence type="predicted"/>
<dbReference type="AlphaFoldDB" id="A0A8D9E7B8"/>